<dbReference type="OrthoDB" id="61321at2759"/>
<dbReference type="Proteomes" id="UP000266841">
    <property type="component" value="Unassembled WGS sequence"/>
</dbReference>
<dbReference type="eggNOG" id="ENOG502S35E">
    <property type="taxonomic scope" value="Eukaryota"/>
</dbReference>
<accession>K0RWP7</accession>
<evidence type="ECO:0000256" key="1">
    <source>
        <dbReference type="SAM" id="MobiDB-lite"/>
    </source>
</evidence>
<dbReference type="SUPFAM" id="SSF49344">
    <property type="entry name" value="CBD9-like"/>
    <property type="match status" value="1"/>
</dbReference>
<evidence type="ECO:0000256" key="2">
    <source>
        <dbReference type="SAM" id="Phobius"/>
    </source>
</evidence>
<keyword evidence="2" id="KW-0472">Membrane</keyword>
<protein>
    <submittedName>
        <fullName evidence="3">Uncharacterized protein</fullName>
    </submittedName>
</protein>
<keyword evidence="4" id="KW-1185">Reference proteome</keyword>
<proteinExistence type="predicted"/>
<feature type="transmembrane region" description="Helical" evidence="2">
    <location>
        <begin position="271"/>
        <end position="289"/>
    </location>
</feature>
<feature type="compositionally biased region" description="Low complexity" evidence="1">
    <location>
        <begin position="234"/>
        <end position="251"/>
    </location>
</feature>
<dbReference type="AlphaFoldDB" id="K0RWP7"/>
<organism evidence="3 4">
    <name type="scientific">Thalassiosira oceanica</name>
    <name type="common">Marine diatom</name>
    <dbReference type="NCBI Taxonomy" id="159749"/>
    <lineage>
        <taxon>Eukaryota</taxon>
        <taxon>Sar</taxon>
        <taxon>Stramenopiles</taxon>
        <taxon>Ochrophyta</taxon>
        <taxon>Bacillariophyta</taxon>
        <taxon>Coscinodiscophyceae</taxon>
        <taxon>Thalassiosirophycidae</taxon>
        <taxon>Thalassiosirales</taxon>
        <taxon>Thalassiosiraceae</taxon>
        <taxon>Thalassiosira</taxon>
    </lineage>
</organism>
<dbReference type="EMBL" id="AGNL01038170">
    <property type="protein sequence ID" value="EJK53241.1"/>
    <property type="molecule type" value="Genomic_DNA"/>
</dbReference>
<evidence type="ECO:0000313" key="3">
    <source>
        <dbReference type="EMBL" id="EJK53241.1"/>
    </source>
</evidence>
<sequence length="291" mass="32573">DGALLSRVAKDTKAPDHGCISDSLPELSVPHCNRGVATATIDKRLGTLEPNFPRATVDVCFTHESLELVFKAFQEKTYLINETFVNNDPIWKWTVMEAFIGPGDSDPTQYFEFEVAPNNVLWTGFIHNPYKDFTSKATALVDDHETYPITSFTSRDEASQTWQSDVSLPLTMFNVDSPEGSSWRMNFLRTYYASDTAEQEYGAWSPNKMISFHQTPCFGRVKFEGEVDSQQPKADAPSPDNNSNNGGSSNNWQPTVNENDWDWKPTPSRGFATSLLVPAAIICLVFVYATI</sequence>
<feature type="region of interest" description="Disordered" evidence="1">
    <location>
        <begin position="226"/>
        <end position="263"/>
    </location>
</feature>
<dbReference type="CDD" id="cd09620">
    <property type="entry name" value="CBM9_like_3"/>
    <property type="match status" value="1"/>
</dbReference>
<comment type="caution">
    <text evidence="3">The sequence shown here is derived from an EMBL/GenBank/DDBJ whole genome shotgun (WGS) entry which is preliminary data.</text>
</comment>
<name>K0RWP7_THAOC</name>
<keyword evidence="2" id="KW-1133">Transmembrane helix</keyword>
<reference evidence="3 4" key="1">
    <citation type="journal article" date="2012" name="Genome Biol.">
        <title>Genome and low-iron response of an oceanic diatom adapted to chronic iron limitation.</title>
        <authorList>
            <person name="Lommer M."/>
            <person name="Specht M."/>
            <person name="Roy A.S."/>
            <person name="Kraemer L."/>
            <person name="Andreson R."/>
            <person name="Gutowska M.A."/>
            <person name="Wolf J."/>
            <person name="Bergner S.V."/>
            <person name="Schilhabel M.B."/>
            <person name="Klostermeier U.C."/>
            <person name="Beiko R.G."/>
            <person name="Rosenstiel P."/>
            <person name="Hippler M."/>
            <person name="Laroche J."/>
        </authorList>
    </citation>
    <scope>NUCLEOTIDE SEQUENCE [LARGE SCALE GENOMIC DNA]</scope>
    <source>
        <strain evidence="3 4">CCMP1005</strain>
    </source>
</reference>
<evidence type="ECO:0000313" key="4">
    <source>
        <dbReference type="Proteomes" id="UP000266841"/>
    </source>
</evidence>
<keyword evidence="2" id="KW-0812">Transmembrane</keyword>
<feature type="non-terminal residue" evidence="3">
    <location>
        <position position="1"/>
    </location>
</feature>
<dbReference type="Gene3D" id="2.60.40.1190">
    <property type="match status" value="1"/>
</dbReference>
<gene>
    <name evidence="3" type="ORF">THAOC_27371</name>
</gene>